<sequence>MVFDPRSEQPDFFLIKAYEVALNVINRVNGAENEYVKNMEKETEWVTNPYLRRSPIEYSLFLKNLSLKTRRRFLFLSARLTTRDFVKSIGFSSTTRLQKYLKMNQYDIGETFLARMAVFHRVPRVWLMYEKVDDFWDSDQFYTSDYPIIYGISELMKLLKEDTNSDFWVRGLVMNNRRGSRLFLRIENQKGNFLIEFSNEIGVFADFQEVVYELKNCYESYEGYIDTIYPQKRNAAILCKSNNEPFKTPIGLYFLNKSIQMNTIENGS</sequence>
<comment type="caution">
    <text evidence="1">The sequence shown here is derived from an EMBL/GenBank/DDBJ whole genome shotgun (WGS) entry which is preliminary data.</text>
</comment>
<organism evidence="1 2">
    <name type="scientific">Paenibacillus germinis</name>
    <dbReference type="NCBI Taxonomy" id="2654979"/>
    <lineage>
        <taxon>Bacteria</taxon>
        <taxon>Bacillati</taxon>
        <taxon>Bacillota</taxon>
        <taxon>Bacilli</taxon>
        <taxon>Bacillales</taxon>
        <taxon>Paenibacillaceae</taxon>
        <taxon>Paenibacillus</taxon>
    </lineage>
</organism>
<evidence type="ECO:0000313" key="1">
    <source>
        <dbReference type="EMBL" id="NOU91167.1"/>
    </source>
</evidence>
<dbReference type="Proteomes" id="UP000658690">
    <property type="component" value="Unassembled WGS sequence"/>
</dbReference>
<evidence type="ECO:0000313" key="2">
    <source>
        <dbReference type="Proteomes" id="UP000658690"/>
    </source>
</evidence>
<proteinExistence type="predicted"/>
<accession>A0ABX1ZDK5</accession>
<dbReference type="RefSeq" id="WP_171693856.1">
    <property type="nucleotide sequence ID" value="NZ_WHOC01000183.1"/>
</dbReference>
<dbReference type="EMBL" id="WHOC01000183">
    <property type="protein sequence ID" value="NOU91167.1"/>
    <property type="molecule type" value="Genomic_DNA"/>
</dbReference>
<name>A0ABX1ZDK5_9BACL</name>
<keyword evidence="2" id="KW-1185">Reference proteome</keyword>
<protein>
    <submittedName>
        <fullName evidence="1">Uncharacterized protein</fullName>
    </submittedName>
</protein>
<gene>
    <name evidence="1" type="ORF">GC102_36385</name>
</gene>
<reference evidence="1 2" key="1">
    <citation type="submission" date="2019-10" db="EMBL/GenBank/DDBJ databases">
        <title>Description of Paenibacillus choica sp. nov.</title>
        <authorList>
            <person name="Carlier A."/>
            <person name="Qi S."/>
        </authorList>
    </citation>
    <scope>NUCLEOTIDE SEQUENCE [LARGE SCALE GENOMIC DNA]</scope>
    <source>
        <strain evidence="1 2">LMG 31460</strain>
    </source>
</reference>